<feature type="chain" id="PRO_5002098257" evidence="2">
    <location>
        <begin position="22"/>
        <end position="100"/>
    </location>
</feature>
<keyword evidence="2" id="KW-0732">Signal</keyword>
<keyword evidence="1" id="KW-0175">Coiled coil</keyword>
<feature type="signal peptide" evidence="2">
    <location>
        <begin position="1"/>
        <end position="21"/>
    </location>
</feature>
<evidence type="ECO:0000313" key="3">
    <source>
        <dbReference type="EMBL" id="AJE04647.1"/>
    </source>
</evidence>
<dbReference type="RefSeq" id="WP_039744848.1">
    <property type="nucleotide sequence ID" value="NZ_CP009788.1"/>
</dbReference>
<reference evidence="3 4" key="1">
    <citation type="journal article" date="2015" name="Genome Announc.">
        <title>Complete Genome of Geobacter pickeringii G13T, a Metal-Reducing Isolate from Sedimentary Kaolin Deposits.</title>
        <authorList>
            <person name="Badalamenti J.P."/>
            <person name="Bond D.R."/>
        </authorList>
    </citation>
    <scope>NUCLEOTIDE SEQUENCE [LARGE SCALE GENOMIC DNA]</scope>
    <source>
        <strain evidence="3 4">G13</strain>
    </source>
</reference>
<keyword evidence="4" id="KW-1185">Reference proteome</keyword>
<gene>
    <name evidence="3" type="ORF">GPICK_15850</name>
</gene>
<dbReference type="HOGENOM" id="CLU_174771_2_0_7"/>
<dbReference type="Proteomes" id="UP000057609">
    <property type="component" value="Chromosome"/>
</dbReference>
<proteinExistence type="predicted"/>
<dbReference type="EMBL" id="CP009788">
    <property type="protein sequence ID" value="AJE04647.1"/>
    <property type="molecule type" value="Genomic_DNA"/>
</dbReference>
<evidence type="ECO:0000256" key="2">
    <source>
        <dbReference type="SAM" id="SignalP"/>
    </source>
</evidence>
<dbReference type="KEGG" id="gpi:GPICK_15850"/>
<evidence type="ECO:0000256" key="1">
    <source>
        <dbReference type="SAM" id="Coils"/>
    </source>
</evidence>
<evidence type="ECO:0000313" key="4">
    <source>
        <dbReference type="Proteomes" id="UP000057609"/>
    </source>
</evidence>
<sequence length="100" mass="11072">MKKLALLLMTAVALSAAPALAQEHQMDGHQMTKEEKDMCLLASKNCSNEVDSLQKKIKKLNAEIKKGKKVYSADELKKLNDKLKEANDMVDVLMKQGGGR</sequence>
<name>A0A0B5BDU9_9BACT</name>
<dbReference type="OrthoDB" id="5398628at2"/>
<accession>A0A0B5BDU9</accession>
<protein>
    <submittedName>
        <fullName evidence="3">Uncharacterized protein</fullName>
    </submittedName>
</protein>
<dbReference type="STRING" id="345632.GPICK_15850"/>
<organism evidence="3 4">
    <name type="scientific">Geobacter pickeringii</name>
    <dbReference type="NCBI Taxonomy" id="345632"/>
    <lineage>
        <taxon>Bacteria</taxon>
        <taxon>Pseudomonadati</taxon>
        <taxon>Thermodesulfobacteriota</taxon>
        <taxon>Desulfuromonadia</taxon>
        <taxon>Geobacterales</taxon>
        <taxon>Geobacteraceae</taxon>
        <taxon>Geobacter</taxon>
    </lineage>
</organism>
<dbReference type="AlphaFoldDB" id="A0A0B5BDU9"/>
<feature type="coiled-coil region" evidence="1">
    <location>
        <begin position="43"/>
        <end position="96"/>
    </location>
</feature>